<keyword evidence="3" id="KW-0540">Nuclease</keyword>
<dbReference type="CDD" id="cd09274">
    <property type="entry name" value="RNase_HI_RT_Ty3"/>
    <property type="match status" value="1"/>
</dbReference>
<keyword evidence="6 8" id="KW-0695">RNA-directed DNA polymerase</keyword>
<proteinExistence type="predicted"/>
<accession>A0A5B6X2V0</accession>
<dbReference type="GO" id="GO:0003964">
    <property type="term" value="F:RNA-directed DNA polymerase activity"/>
    <property type="evidence" value="ECO:0007669"/>
    <property type="project" value="UniProtKB-KW"/>
</dbReference>
<evidence type="ECO:0000256" key="1">
    <source>
        <dbReference type="ARBA" id="ARBA00022679"/>
    </source>
</evidence>
<dbReference type="Pfam" id="PF17917">
    <property type="entry name" value="RT_RNaseH"/>
    <property type="match status" value="1"/>
</dbReference>
<dbReference type="GO" id="GO:0004519">
    <property type="term" value="F:endonuclease activity"/>
    <property type="evidence" value="ECO:0007669"/>
    <property type="project" value="UniProtKB-KW"/>
</dbReference>
<sequence length="267" mass="31336">MELPFGEFGLVLGMDWLSEHRLSLDYDTKRASIRTAEGSDIFMIGKCEAYLAYILDTKMDSAVLENISVVKEFLDLFPEEFPDLLLDCEHEEHHRYYWRFVEGCFLIVAPMTKFLRKSAQFKWTKEQQSSFKKLNAMLTQAPALIQPESVAYAFRQLKPHECNYPTHDLELTVVVFALKIWRHYLYGEKCIIYTDQKSLKYVITQKELNLRQRLWTKLLKNYDYTIKYHPSKANVVVDALSRMAMGELRALFASLRLFEDEGCNNLV</sequence>
<dbReference type="Gene3D" id="3.30.70.270">
    <property type="match status" value="1"/>
</dbReference>
<evidence type="ECO:0000256" key="3">
    <source>
        <dbReference type="ARBA" id="ARBA00022722"/>
    </source>
</evidence>
<comment type="caution">
    <text evidence="8">The sequence shown here is derived from an EMBL/GenBank/DDBJ whole genome shotgun (WGS) entry which is preliminary data.</text>
</comment>
<dbReference type="AlphaFoldDB" id="A0A5B6X2V0"/>
<dbReference type="Proteomes" id="UP000325315">
    <property type="component" value="Unassembled WGS sequence"/>
</dbReference>
<name>A0A5B6X2V0_9ROSI</name>
<dbReference type="PANTHER" id="PTHR34072:SF52">
    <property type="entry name" value="RIBONUCLEASE H"/>
    <property type="match status" value="1"/>
</dbReference>
<evidence type="ECO:0000256" key="4">
    <source>
        <dbReference type="ARBA" id="ARBA00022759"/>
    </source>
</evidence>
<dbReference type="OrthoDB" id="991861at2759"/>
<dbReference type="InterPro" id="IPR043502">
    <property type="entry name" value="DNA/RNA_pol_sf"/>
</dbReference>
<evidence type="ECO:0000313" key="8">
    <source>
        <dbReference type="EMBL" id="KAA3487644.1"/>
    </source>
</evidence>
<dbReference type="EMBL" id="SMMG02000001">
    <property type="protein sequence ID" value="KAA3487644.1"/>
    <property type="molecule type" value="Genomic_DNA"/>
</dbReference>
<evidence type="ECO:0000256" key="2">
    <source>
        <dbReference type="ARBA" id="ARBA00022695"/>
    </source>
</evidence>
<keyword evidence="5" id="KW-0378">Hydrolase</keyword>
<dbReference type="InterPro" id="IPR043128">
    <property type="entry name" value="Rev_trsase/Diguanyl_cyclase"/>
</dbReference>
<dbReference type="PANTHER" id="PTHR34072">
    <property type="entry name" value="ENZYMATIC POLYPROTEIN-RELATED"/>
    <property type="match status" value="1"/>
</dbReference>
<evidence type="ECO:0000256" key="6">
    <source>
        <dbReference type="ARBA" id="ARBA00022918"/>
    </source>
</evidence>
<dbReference type="GO" id="GO:0016787">
    <property type="term" value="F:hydrolase activity"/>
    <property type="evidence" value="ECO:0007669"/>
    <property type="project" value="UniProtKB-KW"/>
</dbReference>
<dbReference type="InterPro" id="IPR041373">
    <property type="entry name" value="RT_RNaseH"/>
</dbReference>
<keyword evidence="1" id="KW-0808">Transferase</keyword>
<keyword evidence="4" id="KW-0255">Endonuclease</keyword>
<evidence type="ECO:0000256" key="5">
    <source>
        <dbReference type="ARBA" id="ARBA00022801"/>
    </source>
</evidence>
<keyword evidence="9" id="KW-1185">Reference proteome</keyword>
<keyword evidence="2" id="KW-0548">Nucleotidyltransferase</keyword>
<gene>
    <name evidence="8" type="ORF">EPI10_031458</name>
</gene>
<reference evidence="8" key="1">
    <citation type="submission" date="2019-08" db="EMBL/GenBank/DDBJ databases">
        <authorList>
            <person name="Liu F."/>
        </authorList>
    </citation>
    <scope>NUCLEOTIDE SEQUENCE [LARGE SCALE GENOMIC DNA]</scope>
    <source>
        <strain evidence="8">PA1801</strain>
        <tissue evidence="8">Leaf</tissue>
    </source>
</reference>
<evidence type="ECO:0000313" key="9">
    <source>
        <dbReference type="Proteomes" id="UP000325315"/>
    </source>
</evidence>
<evidence type="ECO:0000259" key="7">
    <source>
        <dbReference type="Pfam" id="PF17917"/>
    </source>
</evidence>
<feature type="domain" description="Reverse transcriptase RNase H-like" evidence="7">
    <location>
        <begin position="132"/>
        <end position="222"/>
    </location>
</feature>
<protein>
    <submittedName>
        <fullName evidence="8">Reverse transcriptase</fullName>
    </submittedName>
</protein>
<organism evidence="8 9">
    <name type="scientific">Gossypium australe</name>
    <dbReference type="NCBI Taxonomy" id="47621"/>
    <lineage>
        <taxon>Eukaryota</taxon>
        <taxon>Viridiplantae</taxon>
        <taxon>Streptophyta</taxon>
        <taxon>Embryophyta</taxon>
        <taxon>Tracheophyta</taxon>
        <taxon>Spermatophyta</taxon>
        <taxon>Magnoliopsida</taxon>
        <taxon>eudicotyledons</taxon>
        <taxon>Gunneridae</taxon>
        <taxon>Pentapetalae</taxon>
        <taxon>rosids</taxon>
        <taxon>malvids</taxon>
        <taxon>Malvales</taxon>
        <taxon>Malvaceae</taxon>
        <taxon>Malvoideae</taxon>
        <taxon>Gossypium</taxon>
    </lineage>
</organism>
<dbReference type="SUPFAM" id="SSF56672">
    <property type="entry name" value="DNA/RNA polymerases"/>
    <property type="match status" value="1"/>
</dbReference>